<evidence type="ECO:0000259" key="6">
    <source>
        <dbReference type="PROSITE" id="PS50983"/>
    </source>
</evidence>
<dbReference type="GO" id="GO:1901678">
    <property type="term" value="P:iron coordination entity transport"/>
    <property type="evidence" value="ECO:0007669"/>
    <property type="project" value="UniProtKB-ARBA"/>
</dbReference>
<dbReference type="PANTHER" id="PTHR30532">
    <property type="entry name" value="IRON III DICITRATE-BINDING PERIPLASMIC PROTEIN"/>
    <property type="match status" value="1"/>
</dbReference>
<keyword evidence="3" id="KW-0813">Transport</keyword>
<comment type="subcellular location">
    <subcellularLocation>
        <location evidence="1">Cell envelope</location>
    </subcellularLocation>
</comment>
<keyword evidence="8" id="KW-1185">Reference proteome</keyword>
<dbReference type="SUPFAM" id="SSF53807">
    <property type="entry name" value="Helical backbone' metal receptor"/>
    <property type="match status" value="1"/>
</dbReference>
<reference evidence="7 8" key="1">
    <citation type="submission" date="2019-11" db="EMBL/GenBank/DDBJ databases">
        <authorList>
            <person name="He Y."/>
        </authorList>
    </citation>
    <scope>NUCLEOTIDE SEQUENCE [LARGE SCALE GENOMIC DNA]</scope>
    <source>
        <strain evidence="7 8">SCSIO 58843</strain>
    </source>
</reference>
<comment type="similarity">
    <text evidence="2">Belongs to the bacterial solute-binding protein 8 family.</text>
</comment>
<evidence type="ECO:0000256" key="4">
    <source>
        <dbReference type="ARBA" id="ARBA00022729"/>
    </source>
</evidence>
<sequence>MTRPHLRRAVVAVALALALAACGTTEDDAADADDPAPEAAEPVTVVDARGEEVVLEDGPAQRVVALEWMQAEVAVTLGVMPVGVADVDGYTTWVSAAAPLDDTVADVGTRGEPSVDAVIDLDPDLILVEAGASEDVVDRLDDYAPVVVVQGSDASDNLGQMRTNVETIATALGKEAEAEEVLAELDAAIEDGAAALEEAGVAGDGFAMADGWMDGSTVSIRMFGEGSLMSDLAEALGLENRWTGEVDEMWGLGVTDVEGLTNIGDAHFFYSASEDDVFGDGLAGNPIWDSLPFVVDGDVHKLEAGTWTFGGPAAAQFFIDQVVEGLTG</sequence>
<dbReference type="PRINTS" id="PR01715">
    <property type="entry name" value="FERRIBNDNGPP"/>
</dbReference>
<evidence type="ECO:0000313" key="7">
    <source>
        <dbReference type="EMBL" id="QGG96029.1"/>
    </source>
</evidence>
<dbReference type="KEGG" id="atq:GH723_13490"/>
<evidence type="ECO:0000256" key="1">
    <source>
        <dbReference type="ARBA" id="ARBA00004196"/>
    </source>
</evidence>
<dbReference type="PROSITE" id="PS50983">
    <property type="entry name" value="FE_B12_PBP"/>
    <property type="match status" value="1"/>
</dbReference>
<dbReference type="EMBL" id="CP045851">
    <property type="protein sequence ID" value="QGG96029.1"/>
    <property type="molecule type" value="Genomic_DNA"/>
</dbReference>
<evidence type="ECO:0000256" key="2">
    <source>
        <dbReference type="ARBA" id="ARBA00008814"/>
    </source>
</evidence>
<accession>A0A5Q2RGS1</accession>
<proteinExistence type="inferred from homology"/>
<evidence type="ECO:0000313" key="8">
    <source>
        <dbReference type="Proteomes" id="UP000334019"/>
    </source>
</evidence>
<feature type="signal peptide" evidence="5">
    <location>
        <begin position="1"/>
        <end position="29"/>
    </location>
</feature>
<gene>
    <name evidence="7" type="ORF">GH723_13490</name>
</gene>
<keyword evidence="4 5" id="KW-0732">Signal</keyword>
<dbReference type="PANTHER" id="PTHR30532:SF1">
    <property type="entry name" value="IRON(3+)-HYDROXAMATE-BINDING PROTEIN FHUD"/>
    <property type="match status" value="1"/>
</dbReference>
<dbReference type="Pfam" id="PF01497">
    <property type="entry name" value="Peripla_BP_2"/>
    <property type="match status" value="1"/>
</dbReference>
<dbReference type="RefSeq" id="WP_153760135.1">
    <property type="nucleotide sequence ID" value="NZ_CP045851.1"/>
</dbReference>
<dbReference type="InterPro" id="IPR002491">
    <property type="entry name" value="ABC_transptr_periplasmic_BD"/>
</dbReference>
<dbReference type="CDD" id="cd01146">
    <property type="entry name" value="FhuD"/>
    <property type="match status" value="1"/>
</dbReference>
<dbReference type="GO" id="GO:0030288">
    <property type="term" value="C:outer membrane-bounded periplasmic space"/>
    <property type="evidence" value="ECO:0007669"/>
    <property type="project" value="TreeGrafter"/>
</dbReference>
<feature type="chain" id="PRO_5024460266" evidence="5">
    <location>
        <begin position="30"/>
        <end position="328"/>
    </location>
</feature>
<dbReference type="InterPro" id="IPR051313">
    <property type="entry name" value="Bact_iron-sidero_bind"/>
</dbReference>
<dbReference type="PROSITE" id="PS51257">
    <property type="entry name" value="PROKAR_LIPOPROTEIN"/>
    <property type="match status" value="1"/>
</dbReference>
<dbReference type="Gene3D" id="3.40.50.1980">
    <property type="entry name" value="Nitrogenase molybdenum iron protein domain"/>
    <property type="match status" value="2"/>
</dbReference>
<evidence type="ECO:0000256" key="3">
    <source>
        <dbReference type="ARBA" id="ARBA00022448"/>
    </source>
</evidence>
<dbReference type="Proteomes" id="UP000334019">
    <property type="component" value="Chromosome"/>
</dbReference>
<organism evidence="7 8">
    <name type="scientific">Actinomarinicola tropica</name>
    <dbReference type="NCBI Taxonomy" id="2789776"/>
    <lineage>
        <taxon>Bacteria</taxon>
        <taxon>Bacillati</taxon>
        <taxon>Actinomycetota</taxon>
        <taxon>Acidimicrobiia</taxon>
        <taxon>Acidimicrobiales</taxon>
        <taxon>Iamiaceae</taxon>
        <taxon>Actinomarinicola</taxon>
    </lineage>
</organism>
<evidence type="ECO:0000256" key="5">
    <source>
        <dbReference type="SAM" id="SignalP"/>
    </source>
</evidence>
<feature type="domain" description="Fe/B12 periplasmic-binding" evidence="6">
    <location>
        <begin position="62"/>
        <end position="328"/>
    </location>
</feature>
<protein>
    <submittedName>
        <fullName evidence="7">ABC transporter substrate-binding protein</fullName>
    </submittedName>
</protein>
<dbReference type="AlphaFoldDB" id="A0A5Q2RGS1"/>
<name>A0A5Q2RGS1_9ACTN</name>